<reference evidence="2 3" key="1">
    <citation type="submission" date="2007-04" db="EMBL/GenBank/DDBJ databases">
        <authorList>
            <person name="Fulton L."/>
            <person name="Clifton S."/>
            <person name="Fulton B."/>
            <person name="Xu J."/>
            <person name="Minx P."/>
            <person name="Pepin K.H."/>
            <person name="Johnson M."/>
            <person name="Thiruvilangam P."/>
            <person name="Bhonagiri V."/>
            <person name="Nash W.E."/>
            <person name="Mardis E.R."/>
            <person name="Wilson R.K."/>
        </authorList>
    </citation>
    <scope>NUCLEOTIDE SEQUENCE [LARGE SCALE GENOMIC DNA]</scope>
    <source>
        <strain evidence="2 3">ATCC 29799</strain>
    </source>
</reference>
<feature type="transmembrane region" description="Helical" evidence="1">
    <location>
        <begin position="20"/>
        <end position="37"/>
    </location>
</feature>
<keyword evidence="3" id="KW-1185">Reference proteome</keyword>
<dbReference type="AlphaFoldDB" id="A6NUM5"/>
<organism evidence="2 3">
    <name type="scientific">Pseudoflavonifractor capillosus ATCC 29799</name>
    <dbReference type="NCBI Taxonomy" id="411467"/>
    <lineage>
        <taxon>Bacteria</taxon>
        <taxon>Bacillati</taxon>
        <taxon>Bacillota</taxon>
        <taxon>Clostridia</taxon>
        <taxon>Eubacteriales</taxon>
        <taxon>Oscillospiraceae</taxon>
        <taxon>Pseudoflavonifractor</taxon>
    </lineage>
</organism>
<reference evidence="2 3" key="2">
    <citation type="submission" date="2007-06" db="EMBL/GenBank/DDBJ databases">
        <title>Draft genome sequence of Pseudoflavonifractor capillosus ATCC 29799.</title>
        <authorList>
            <person name="Sudarsanam P."/>
            <person name="Ley R."/>
            <person name="Guruge J."/>
            <person name="Turnbaugh P.J."/>
            <person name="Mahowald M."/>
            <person name="Liep D."/>
            <person name="Gordon J."/>
        </authorList>
    </citation>
    <scope>NUCLEOTIDE SEQUENCE [LARGE SCALE GENOMIC DNA]</scope>
    <source>
        <strain evidence="2 3">ATCC 29799</strain>
    </source>
</reference>
<evidence type="ECO:0000313" key="3">
    <source>
        <dbReference type="Proteomes" id="UP000003639"/>
    </source>
</evidence>
<dbReference type="STRING" id="411467.BACCAP_01907"/>
<dbReference type="Proteomes" id="UP000003639">
    <property type="component" value="Unassembled WGS sequence"/>
</dbReference>
<keyword evidence="1" id="KW-0472">Membrane</keyword>
<proteinExistence type="predicted"/>
<dbReference type="EMBL" id="AAXG02000012">
    <property type="protein sequence ID" value="EDN00076.1"/>
    <property type="molecule type" value="Genomic_DNA"/>
</dbReference>
<name>A6NUM5_9FIRM</name>
<protein>
    <submittedName>
        <fullName evidence="2">Uncharacterized protein</fullName>
    </submittedName>
</protein>
<gene>
    <name evidence="2" type="ORF">BACCAP_01907</name>
</gene>
<comment type="caution">
    <text evidence="2">The sequence shown here is derived from an EMBL/GenBank/DDBJ whole genome shotgun (WGS) entry which is preliminary data.</text>
</comment>
<keyword evidence="1" id="KW-0812">Transmembrane</keyword>
<accession>A6NUM5</accession>
<sequence>MKSRISNKNSGALCDTERRCFLRIYFYIYLNIIDLLIR</sequence>
<evidence type="ECO:0000313" key="2">
    <source>
        <dbReference type="EMBL" id="EDN00076.1"/>
    </source>
</evidence>
<keyword evidence="1" id="KW-1133">Transmembrane helix</keyword>
<evidence type="ECO:0000256" key="1">
    <source>
        <dbReference type="SAM" id="Phobius"/>
    </source>
</evidence>